<gene>
    <name evidence="2" type="ORF">ACFSC0_17570</name>
</gene>
<evidence type="ECO:0000313" key="3">
    <source>
        <dbReference type="Proteomes" id="UP001597237"/>
    </source>
</evidence>
<dbReference type="InterPro" id="IPR051049">
    <property type="entry name" value="Dienelactone_hydrolase-like"/>
</dbReference>
<protein>
    <submittedName>
        <fullName evidence="2">Dienelactone hydrolase family protein</fullName>
        <ecNumber evidence="2">3.1.-.-</ecNumber>
    </submittedName>
</protein>
<dbReference type="PANTHER" id="PTHR46623">
    <property type="entry name" value="CARBOXYMETHYLENEBUTENOLIDASE-RELATED"/>
    <property type="match status" value="1"/>
</dbReference>
<keyword evidence="3" id="KW-1185">Reference proteome</keyword>
<organism evidence="2 3">
    <name type="scientific">Phenylobacterium terrae</name>
    <dbReference type="NCBI Taxonomy" id="2665495"/>
    <lineage>
        <taxon>Bacteria</taxon>
        <taxon>Pseudomonadati</taxon>
        <taxon>Pseudomonadota</taxon>
        <taxon>Alphaproteobacteria</taxon>
        <taxon>Caulobacterales</taxon>
        <taxon>Caulobacteraceae</taxon>
        <taxon>Phenylobacterium</taxon>
    </lineage>
</organism>
<name>A0ABW4N6W4_9CAUL</name>
<feature type="domain" description="Dienelactone hydrolase" evidence="1">
    <location>
        <begin position="17"/>
        <end position="242"/>
    </location>
</feature>
<reference evidence="3" key="1">
    <citation type="journal article" date="2019" name="Int. J. Syst. Evol. Microbiol.">
        <title>The Global Catalogue of Microorganisms (GCM) 10K type strain sequencing project: providing services to taxonomists for standard genome sequencing and annotation.</title>
        <authorList>
            <consortium name="The Broad Institute Genomics Platform"/>
            <consortium name="The Broad Institute Genome Sequencing Center for Infectious Disease"/>
            <person name="Wu L."/>
            <person name="Ma J."/>
        </authorList>
    </citation>
    <scope>NUCLEOTIDE SEQUENCE [LARGE SCALE GENOMIC DNA]</scope>
    <source>
        <strain evidence="3">DFY28</strain>
    </source>
</reference>
<dbReference type="PANTHER" id="PTHR46623:SF10">
    <property type="entry name" value="CARBOXYMETHYLENEBUTENOLIDASE HOMOLOG"/>
    <property type="match status" value="1"/>
</dbReference>
<dbReference type="Pfam" id="PF01738">
    <property type="entry name" value="DLH"/>
    <property type="match status" value="1"/>
</dbReference>
<dbReference type="Gene3D" id="3.40.50.1820">
    <property type="entry name" value="alpha/beta hydrolase"/>
    <property type="match status" value="1"/>
</dbReference>
<sequence>MIESQVDIQTPDGATSTFICHPERGGPFPVILFFMDAPGIREELRDMARRLATVGYYVMLPNLYYRAGVMELGRLPPDPNAPERRRMFELMESLSIEMVMRDAEALIAHAATQPAASSGAMGCVGYCMSGQFSINAAARFPNRVAAAASIYGTFLVTDRPDSPHRMAGKAKAELYFACAETDRWAPMETVEALKTALAALPIHAEVEVYPKTEHGFAFPQRPVYEKASAERHWERLFALFRRRLG</sequence>
<dbReference type="RefSeq" id="WP_377282166.1">
    <property type="nucleotide sequence ID" value="NZ_JBHRSI010000005.1"/>
</dbReference>
<dbReference type="InterPro" id="IPR029058">
    <property type="entry name" value="AB_hydrolase_fold"/>
</dbReference>
<dbReference type="EC" id="3.1.-.-" evidence="2"/>
<accession>A0ABW4N6W4</accession>
<comment type="caution">
    <text evidence="2">The sequence shown here is derived from an EMBL/GenBank/DDBJ whole genome shotgun (WGS) entry which is preliminary data.</text>
</comment>
<dbReference type="InterPro" id="IPR002925">
    <property type="entry name" value="Dienelactn_hydro"/>
</dbReference>
<dbReference type="GO" id="GO:0016787">
    <property type="term" value="F:hydrolase activity"/>
    <property type="evidence" value="ECO:0007669"/>
    <property type="project" value="UniProtKB-KW"/>
</dbReference>
<dbReference type="EMBL" id="JBHUEY010000006">
    <property type="protein sequence ID" value="MFD1785214.1"/>
    <property type="molecule type" value="Genomic_DNA"/>
</dbReference>
<dbReference type="SUPFAM" id="SSF53474">
    <property type="entry name" value="alpha/beta-Hydrolases"/>
    <property type="match status" value="1"/>
</dbReference>
<evidence type="ECO:0000313" key="2">
    <source>
        <dbReference type="EMBL" id="MFD1785214.1"/>
    </source>
</evidence>
<evidence type="ECO:0000259" key="1">
    <source>
        <dbReference type="Pfam" id="PF01738"/>
    </source>
</evidence>
<keyword evidence="2" id="KW-0378">Hydrolase</keyword>
<proteinExistence type="predicted"/>
<dbReference type="Proteomes" id="UP001597237">
    <property type="component" value="Unassembled WGS sequence"/>
</dbReference>